<organism evidence="1 2">
    <name type="scientific">Melghirimyces thermohalophilus</name>
    <dbReference type="NCBI Taxonomy" id="1236220"/>
    <lineage>
        <taxon>Bacteria</taxon>
        <taxon>Bacillati</taxon>
        <taxon>Bacillota</taxon>
        <taxon>Bacilli</taxon>
        <taxon>Bacillales</taxon>
        <taxon>Thermoactinomycetaceae</taxon>
        <taxon>Melghirimyces</taxon>
    </lineage>
</organism>
<dbReference type="EMBL" id="FMZA01000004">
    <property type="protein sequence ID" value="SDC21589.1"/>
    <property type="molecule type" value="Genomic_DNA"/>
</dbReference>
<evidence type="ECO:0000313" key="1">
    <source>
        <dbReference type="EMBL" id="SDC21589.1"/>
    </source>
</evidence>
<gene>
    <name evidence="1" type="ORF">SAMN04488112_104161</name>
</gene>
<evidence type="ECO:0000313" key="2">
    <source>
        <dbReference type="Proteomes" id="UP000199387"/>
    </source>
</evidence>
<name>A0A1G6JS64_9BACL</name>
<dbReference type="STRING" id="1236220.SAMN04488112_104161"/>
<dbReference type="AlphaFoldDB" id="A0A1G6JS64"/>
<proteinExistence type="predicted"/>
<sequence length="91" mass="10797">MKPIWPFPRLPPCYARMTALIPSDARPWVITTRFSSICGLRLSRFCRQRSYRINKHSSIGSLNQKEFFKRWLIGEQVHQSVYQQDDGQQHC</sequence>
<dbReference type="Proteomes" id="UP000199387">
    <property type="component" value="Unassembled WGS sequence"/>
</dbReference>
<accession>A0A1G6JS64</accession>
<reference evidence="1 2" key="1">
    <citation type="submission" date="2016-10" db="EMBL/GenBank/DDBJ databases">
        <authorList>
            <person name="de Groot N.N."/>
        </authorList>
    </citation>
    <scope>NUCLEOTIDE SEQUENCE [LARGE SCALE GENOMIC DNA]</scope>
    <source>
        <strain evidence="1 2">DSM 45514</strain>
    </source>
</reference>
<keyword evidence="2" id="KW-1185">Reference proteome</keyword>
<protein>
    <submittedName>
        <fullName evidence="1">Uncharacterized protein</fullName>
    </submittedName>
</protein>